<dbReference type="STRING" id="229921.ADN01_01980"/>
<feature type="transmembrane region" description="Helical" evidence="1">
    <location>
        <begin position="216"/>
        <end position="235"/>
    </location>
</feature>
<protein>
    <submittedName>
        <fullName evidence="2">Uncharacterized protein</fullName>
    </submittedName>
</protein>
<keyword evidence="1" id="KW-0812">Transmembrane</keyword>
<proteinExistence type="predicted"/>
<dbReference type="Proteomes" id="UP000050501">
    <property type="component" value="Unassembled WGS sequence"/>
</dbReference>
<reference evidence="2 3" key="1">
    <citation type="submission" date="2015-07" db="EMBL/GenBank/DDBJ databases">
        <title>Genome sequence of Levilinea saccharolytica DSM 16555.</title>
        <authorList>
            <person name="Hemp J."/>
            <person name="Ward L.M."/>
            <person name="Pace L.A."/>
            <person name="Fischer W.W."/>
        </authorList>
    </citation>
    <scope>NUCLEOTIDE SEQUENCE [LARGE SCALE GENOMIC DNA]</scope>
    <source>
        <strain evidence="2 3">KIBI-1</strain>
    </source>
</reference>
<gene>
    <name evidence="2" type="ORF">ADN01_01980</name>
</gene>
<feature type="transmembrane region" description="Helical" evidence="1">
    <location>
        <begin position="133"/>
        <end position="154"/>
    </location>
</feature>
<feature type="transmembrane region" description="Helical" evidence="1">
    <location>
        <begin position="24"/>
        <end position="43"/>
    </location>
</feature>
<evidence type="ECO:0000313" key="2">
    <source>
        <dbReference type="EMBL" id="KPL90847.1"/>
    </source>
</evidence>
<name>A0A0P6YC52_9CHLR</name>
<sequence length="672" mass="74004">MGSLTLNRLWTAFRTEFRLLAGNWMYLSLHVLWAALVLMFLGHDNRSAQGLLETTLGRTAIGLISLVSLFLAAISSSRSNRMKFHELEDSFPTGFEVIFGRWLAGLLALVVFLVEPIAFAATQGPLTSLLAELPTYLGEAGLTFAVASAFAWALMSWSRPGRWAYPLLAAGWLGFLLGPTILADRFPFASLLNFMRQGVSFYSELWGRLLYGDQPFWFNLFYIGLLLLFLAILMISLSSRRFYRSSLVGSVLLIIALTLAGWSGMRYGSGVQAAQISNTFETLSIETNSFTVTDYQLILDLKDAQPAHFTAELTAVNQSSDPLDTLPFRLNPVLTVTDASLPVERRNELVIVHLSQPVGPGETLSFSINYQGMLRVESISDGVVEASDFIDPRGVRLTPTANWYPVPILSGPNMKYTQHDPAHIRLTVINSGSLPFAANLPAVGENTFEANSASWVFLIGSPRLVVEQVGDITLITSRADLEQARGLASVFEDPLRKITPFFPDAKVQGLILMVLGEEGGLPGRTPPAAGYPLVVTPRYSPANMSATLSSSRQFVIKTLLTDLWSLSDGKLDPEYGGPITSLERAFQAVVGFLDIYVREDGNPERMQALIQSDAQMQGGVDEDRLALLEIYRQSGQEAVKNVLNQMYQKPDELRGLPYEALPQWIRSAGGMR</sequence>
<feature type="transmembrane region" description="Helical" evidence="1">
    <location>
        <begin position="102"/>
        <end position="121"/>
    </location>
</feature>
<keyword evidence="1" id="KW-0472">Membrane</keyword>
<keyword evidence="1" id="KW-1133">Transmembrane helix</keyword>
<evidence type="ECO:0000256" key="1">
    <source>
        <dbReference type="SAM" id="Phobius"/>
    </source>
</evidence>
<dbReference type="RefSeq" id="WP_062419269.1">
    <property type="nucleotide sequence ID" value="NZ_DF967974.1"/>
</dbReference>
<keyword evidence="3" id="KW-1185">Reference proteome</keyword>
<organism evidence="2 3">
    <name type="scientific">Levilinea saccharolytica</name>
    <dbReference type="NCBI Taxonomy" id="229921"/>
    <lineage>
        <taxon>Bacteria</taxon>
        <taxon>Bacillati</taxon>
        <taxon>Chloroflexota</taxon>
        <taxon>Anaerolineae</taxon>
        <taxon>Anaerolineales</taxon>
        <taxon>Anaerolineaceae</taxon>
        <taxon>Levilinea</taxon>
    </lineage>
</organism>
<dbReference type="AlphaFoldDB" id="A0A0P6YC52"/>
<feature type="transmembrane region" description="Helical" evidence="1">
    <location>
        <begin position="247"/>
        <end position="265"/>
    </location>
</feature>
<evidence type="ECO:0000313" key="3">
    <source>
        <dbReference type="Proteomes" id="UP000050501"/>
    </source>
</evidence>
<dbReference type="OrthoDB" id="159385at2"/>
<accession>A0A0P6YC52</accession>
<feature type="transmembrane region" description="Helical" evidence="1">
    <location>
        <begin position="163"/>
        <end position="182"/>
    </location>
</feature>
<feature type="transmembrane region" description="Helical" evidence="1">
    <location>
        <begin position="55"/>
        <end position="74"/>
    </location>
</feature>
<comment type="caution">
    <text evidence="2">The sequence shown here is derived from an EMBL/GenBank/DDBJ whole genome shotgun (WGS) entry which is preliminary data.</text>
</comment>
<dbReference type="EMBL" id="LGCM01000008">
    <property type="protein sequence ID" value="KPL90847.1"/>
    <property type="molecule type" value="Genomic_DNA"/>
</dbReference>